<name>A0A644XYL8_9ZZZZ</name>
<accession>A0A644XYL8</accession>
<organism evidence="1">
    <name type="scientific">bioreactor metagenome</name>
    <dbReference type="NCBI Taxonomy" id="1076179"/>
    <lineage>
        <taxon>unclassified sequences</taxon>
        <taxon>metagenomes</taxon>
        <taxon>ecological metagenomes</taxon>
    </lineage>
</organism>
<dbReference type="AlphaFoldDB" id="A0A644XYL8"/>
<dbReference type="EMBL" id="VSSQ01003569">
    <property type="protein sequence ID" value="MPM21330.1"/>
    <property type="molecule type" value="Genomic_DNA"/>
</dbReference>
<protein>
    <submittedName>
        <fullName evidence="1">Uncharacterized protein</fullName>
    </submittedName>
</protein>
<comment type="caution">
    <text evidence="1">The sequence shown here is derived from an EMBL/GenBank/DDBJ whole genome shotgun (WGS) entry which is preliminary data.</text>
</comment>
<reference evidence="1" key="1">
    <citation type="submission" date="2019-08" db="EMBL/GenBank/DDBJ databases">
        <authorList>
            <person name="Kucharzyk K."/>
            <person name="Murdoch R.W."/>
            <person name="Higgins S."/>
            <person name="Loffler F."/>
        </authorList>
    </citation>
    <scope>NUCLEOTIDE SEQUENCE</scope>
</reference>
<gene>
    <name evidence="1" type="ORF">SDC9_67774</name>
</gene>
<sequence>MKKIFLIIALVAFCVAVSAQETKTVEKIRIIEVGNATLSNGQCTVALSNETAADSYYVLITPVGKSAEIYLLKKDSNSFVVKSDDGDSAEFQYFVVEKRKKEILEPGNTKSGK</sequence>
<evidence type="ECO:0000313" key="1">
    <source>
        <dbReference type="EMBL" id="MPM21330.1"/>
    </source>
</evidence>
<proteinExistence type="predicted"/>